<protein>
    <recommendedName>
        <fullName evidence="6">HTH-type transcriptional regulator SarZ</fullName>
    </recommendedName>
    <alternativeName>
        <fullName evidence="7">Staphylococcal accessory regulator Z</fullName>
    </alternativeName>
</protein>
<dbReference type="PRINTS" id="PR00598">
    <property type="entry name" value="HTHMARR"/>
</dbReference>
<dbReference type="InterPro" id="IPR000835">
    <property type="entry name" value="HTH_MarR-typ"/>
</dbReference>
<evidence type="ECO:0000313" key="10">
    <source>
        <dbReference type="Proteomes" id="UP000622687"/>
    </source>
</evidence>
<comment type="subcellular location">
    <subcellularLocation>
        <location evidence="1">Cytoplasm</location>
    </subcellularLocation>
</comment>
<evidence type="ECO:0000256" key="6">
    <source>
        <dbReference type="ARBA" id="ARBA00047188"/>
    </source>
</evidence>
<dbReference type="PANTHER" id="PTHR42756">
    <property type="entry name" value="TRANSCRIPTIONAL REGULATOR, MARR"/>
    <property type="match status" value="1"/>
</dbReference>
<reference evidence="9" key="1">
    <citation type="submission" date="2020-12" db="EMBL/GenBank/DDBJ databases">
        <title>Clostridium thailandense sp. nov., a novel acetogenic bacterium isolated from peat land soil in Thailand.</title>
        <authorList>
            <person name="Chaikitkaew S."/>
            <person name="Birkeland N.K."/>
        </authorList>
    </citation>
    <scope>NUCLEOTIDE SEQUENCE</scope>
    <source>
        <strain evidence="9">DSM 17425</strain>
    </source>
</reference>
<organism evidence="9 10">
    <name type="scientific">Clostridium aciditolerans</name>
    <dbReference type="NCBI Taxonomy" id="339861"/>
    <lineage>
        <taxon>Bacteria</taxon>
        <taxon>Bacillati</taxon>
        <taxon>Bacillota</taxon>
        <taxon>Clostridia</taxon>
        <taxon>Eubacteriales</taxon>
        <taxon>Clostridiaceae</taxon>
        <taxon>Clostridium</taxon>
    </lineage>
</organism>
<dbReference type="SMART" id="SM00347">
    <property type="entry name" value="HTH_MARR"/>
    <property type="match status" value="1"/>
</dbReference>
<evidence type="ECO:0000256" key="1">
    <source>
        <dbReference type="ARBA" id="ARBA00004496"/>
    </source>
</evidence>
<proteinExistence type="inferred from homology"/>
<dbReference type="AlphaFoldDB" id="A0A934I115"/>
<evidence type="ECO:0000256" key="5">
    <source>
        <dbReference type="ARBA" id="ARBA00046337"/>
    </source>
</evidence>
<comment type="caution">
    <text evidence="9">The sequence shown here is derived from an EMBL/GenBank/DDBJ whole genome shotgun (WGS) entry which is preliminary data.</text>
</comment>
<evidence type="ECO:0000313" key="9">
    <source>
        <dbReference type="EMBL" id="MBI6874869.1"/>
    </source>
</evidence>
<dbReference type="InterPro" id="IPR036390">
    <property type="entry name" value="WH_DNA-bd_sf"/>
</dbReference>
<dbReference type="PROSITE" id="PS50995">
    <property type="entry name" value="HTH_MARR_2"/>
    <property type="match status" value="1"/>
</dbReference>
<dbReference type="RefSeq" id="WP_211144244.1">
    <property type="nucleotide sequence ID" value="NZ_JAEEGB010000035.1"/>
</dbReference>
<feature type="domain" description="HTH marR-type" evidence="8">
    <location>
        <begin position="1"/>
        <end position="143"/>
    </location>
</feature>
<keyword evidence="3" id="KW-0238">DNA-binding</keyword>
<evidence type="ECO:0000256" key="4">
    <source>
        <dbReference type="ARBA" id="ARBA00023163"/>
    </source>
</evidence>
<sequence>MKFGDWEYPYDLFIKSIAQKMRYTNDKKLAEYNLTSPQGLLLELIDRAIRREEEITRRSLEYVMNLKGPSITNLLNGLEKKGCIIRNTGISDARTFHIEVTAEGKKILKEMEEIFEETEEQLLEGMSEEEKRIFLDLLIKAYKNLDGHLA</sequence>
<evidence type="ECO:0000256" key="2">
    <source>
        <dbReference type="ARBA" id="ARBA00023015"/>
    </source>
</evidence>
<keyword evidence="4" id="KW-0804">Transcription</keyword>
<dbReference type="PANTHER" id="PTHR42756:SF1">
    <property type="entry name" value="TRANSCRIPTIONAL REPRESSOR OF EMRAB OPERON"/>
    <property type="match status" value="1"/>
</dbReference>
<dbReference type="Pfam" id="PF22381">
    <property type="entry name" value="Staph_reg_Sar_Rot"/>
    <property type="match status" value="1"/>
</dbReference>
<keyword evidence="10" id="KW-1185">Reference proteome</keyword>
<comment type="similarity">
    <text evidence="5">Belongs to the SarZ family.</text>
</comment>
<accession>A0A934I115</accession>
<dbReference type="GO" id="GO:0003677">
    <property type="term" value="F:DNA binding"/>
    <property type="evidence" value="ECO:0007669"/>
    <property type="project" value="UniProtKB-KW"/>
</dbReference>
<evidence type="ECO:0000256" key="3">
    <source>
        <dbReference type="ARBA" id="ARBA00023125"/>
    </source>
</evidence>
<evidence type="ECO:0000256" key="7">
    <source>
        <dbReference type="ARBA" id="ARBA00047207"/>
    </source>
</evidence>
<dbReference type="InterPro" id="IPR055166">
    <property type="entry name" value="Transc_reg_Sar_Rot_HTH"/>
</dbReference>
<dbReference type="Proteomes" id="UP000622687">
    <property type="component" value="Unassembled WGS sequence"/>
</dbReference>
<evidence type="ECO:0000259" key="8">
    <source>
        <dbReference type="PROSITE" id="PS50995"/>
    </source>
</evidence>
<dbReference type="SUPFAM" id="SSF46785">
    <property type="entry name" value="Winged helix' DNA-binding domain"/>
    <property type="match status" value="1"/>
</dbReference>
<dbReference type="EMBL" id="JAEEGB010000035">
    <property type="protein sequence ID" value="MBI6874869.1"/>
    <property type="molecule type" value="Genomic_DNA"/>
</dbReference>
<dbReference type="Gene3D" id="1.10.10.10">
    <property type="entry name" value="Winged helix-like DNA-binding domain superfamily/Winged helix DNA-binding domain"/>
    <property type="match status" value="1"/>
</dbReference>
<dbReference type="GO" id="GO:0005737">
    <property type="term" value="C:cytoplasm"/>
    <property type="evidence" value="ECO:0007669"/>
    <property type="project" value="UniProtKB-SubCell"/>
</dbReference>
<keyword evidence="2" id="KW-0805">Transcription regulation</keyword>
<name>A0A934I115_9CLOT</name>
<gene>
    <name evidence="9" type="ORF">I6U51_19540</name>
</gene>
<dbReference type="GO" id="GO:0003700">
    <property type="term" value="F:DNA-binding transcription factor activity"/>
    <property type="evidence" value="ECO:0007669"/>
    <property type="project" value="InterPro"/>
</dbReference>
<dbReference type="InterPro" id="IPR036388">
    <property type="entry name" value="WH-like_DNA-bd_sf"/>
</dbReference>